<dbReference type="GeneID" id="120112262"/>
<dbReference type="AlphaFoldDB" id="A0A8B9AN54"/>
<gene>
    <name evidence="3" type="primary">LOC120112262</name>
</gene>
<dbReference type="RefSeq" id="XP_038987057.1">
    <property type="nucleotide sequence ID" value="XM_039131129.1"/>
</dbReference>
<feature type="region of interest" description="Disordered" evidence="1">
    <location>
        <begin position="64"/>
        <end position="110"/>
    </location>
</feature>
<accession>A0A8B9AN54</accession>
<protein>
    <submittedName>
        <fullName evidence="3">Uncharacterized protein LOC120112262</fullName>
    </submittedName>
</protein>
<evidence type="ECO:0000313" key="3">
    <source>
        <dbReference type="RefSeq" id="XP_038987057.1"/>
    </source>
</evidence>
<dbReference type="KEGG" id="pda:120112262"/>
<organism evidence="2 3">
    <name type="scientific">Phoenix dactylifera</name>
    <name type="common">Date palm</name>
    <dbReference type="NCBI Taxonomy" id="42345"/>
    <lineage>
        <taxon>Eukaryota</taxon>
        <taxon>Viridiplantae</taxon>
        <taxon>Streptophyta</taxon>
        <taxon>Embryophyta</taxon>
        <taxon>Tracheophyta</taxon>
        <taxon>Spermatophyta</taxon>
        <taxon>Magnoliopsida</taxon>
        <taxon>Liliopsida</taxon>
        <taxon>Arecaceae</taxon>
        <taxon>Coryphoideae</taxon>
        <taxon>Phoeniceae</taxon>
        <taxon>Phoenix</taxon>
    </lineage>
</organism>
<feature type="compositionally biased region" description="Basic residues" evidence="1">
    <location>
        <begin position="80"/>
        <end position="96"/>
    </location>
</feature>
<reference evidence="2" key="1">
    <citation type="journal article" date="2019" name="Nat. Commun.">
        <title>Genome-wide association mapping of date palm fruit traits.</title>
        <authorList>
            <person name="Hazzouri K.M."/>
            <person name="Gros-Balthazard M."/>
            <person name="Flowers J.M."/>
            <person name="Copetti D."/>
            <person name="Lemansour A."/>
            <person name="Lebrun M."/>
            <person name="Masmoudi K."/>
            <person name="Ferrand S."/>
            <person name="Dhar M.I."/>
            <person name="Fresquez Z.A."/>
            <person name="Rosas U."/>
            <person name="Zhang J."/>
            <person name="Talag J."/>
            <person name="Lee S."/>
            <person name="Kudrna D."/>
            <person name="Powell R.F."/>
            <person name="Leitch I.J."/>
            <person name="Krueger R.R."/>
            <person name="Wing R.A."/>
            <person name="Amiri K.M.A."/>
            <person name="Purugganan M.D."/>
        </authorList>
    </citation>
    <scope>NUCLEOTIDE SEQUENCE [LARGE SCALE GENOMIC DNA]</scope>
    <source>
        <strain evidence="2">cv. Khalas</strain>
    </source>
</reference>
<proteinExistence type="predicted"/>
<reference evidence="3" key="2">
    <citation type="submission" date="2025-08" db="UniProtKB">
        <authorList>
            <consortium name="RefSeq"/>
        </authorList>
    </citation>
    <scope>IDENTIFICATION</scope>
    <source>
        <tissue evidence="3">Young leaves</tissue>
    </source>
</reference>
<sequence length="154" mass="18103">MIELIKCLNTLRFLLHDQLGKDAIFSLRESYRPFLTHYRMTKPAVNYHRLLGLLQTFEKDHQLQKESMHVVGGSSEGRRPFKKGKKKKNKNNKAKTSKQSQTKKKADQSQAKYFYYKKQEHWKRNYPQYIASLDPNRPSKRKELSVADQGSSGQ</sequence>
<dbReference type="Proteomes" id="UP000228380">
    <property type="component" value="Chromosome 10"/>
</dbReference>
<evidence type="ECO:0000313" key="2">
    <source>
        <dbReference type="Proteomes" id="UP000228380"/>
    </source>
</evidence>
<keyword evidence="2" id="KW-1185">Reference proteome</keyword>
<feature type="region of interest" description="Disordered" evidence="1">
    <location>
        <begin position="130"/>
        <end position="154"/>
    </location>
</feature>
<evidence type="ECO:0000256" key="1">
    <source>
        <dbReference type="SAM" id="MobiDB-lite"/>
    </source>
</evidence>
<name>A0A8B9AN54_PHODC</name>